<comment type="similarity">
    <text evidence="7">Belongs to the TonB-dependent receptor family.</text>
</comment>
<dbReference type="InterPro" id="IPR037066">
    <property type="entry name" value="Plug_dom_sf"/>
</dbReference>
<dbReference type="EMBL" id="CDOD01000006">
    <property type="protein sequence ID" value="CEN33033.1"/>
    <property type="molecule type" value="Genomic_DNA"/>
</dbReference>
<evidence type="ECO:0000313" key="9">
    <source>
        <dbReference type="EMBL" id="CEN33033.1"/>
    </source>
</evidence>
<evidence type="ECO:0000256" key="4">
    <source>
        <dbReference type="ARBA" id="ARBA00022692"/>
    </source>
</evidence>
<keyword evidence="4 7" id="KW-0812">Transmembrane</keyword>
<dbReference type="SUPFAM" id="SSF49464">
    <property type="entry name" value="Carboxypeptidase regulatory domain-like"/>
    <property type="match status" value="1"/>
</dbReference>
<gene>
    <name evidence="9" type="ORF">CCYN2B_140007</name>
</gene>
<dbReference type="NCBIfam" id="TIGR04057">
    <property type="entry name" value="SusC_RagA_signa"/>
    <property type="match status" value="1"/>
</dbReference>
<dbReference type="Pfam" id="PF07715">
    <property type="entry name" value="Plug"/>
    <property type="match status" value="1"/>
</dbReference>
<evidence type="ECO:0000256" key="7">
    <source>
        <dbReference type="PROSITE-ProRule" id="PRU01360"/>
    </source>
</evidence>
<dbReference type="eggNOG" id="COG4206">
    <property type="taxonomic scope" value="Bacteria"/>
</dbReference>
<evidence type="ECO:0000259" key="8">
    <source>
        <dbReference type="Pfam" id="PF07715"/>
    </source>
</evidence>
<dbReference type="InterPro" id="IPR039426">
    <property type="entry name" value="TonB-dep_rcpt-like"/>
</dbReference>
<keyword evidence="2 7" id="KW-0813">Transport</keyword>
<dbReference type="InterPro" id="IPR008969">
    <property type="entry name" value="CarboxyPept-like_regulatory"/>
</dbReference>
<keyword evidence="3 7" id="KW-1134">Transmembrane beta strand</keyword>
<dbReference type="eggNOG" id="COG1629">
    <property type="taxonomic scope" value="Bacteria"/>
</dbReference>
<dbReference type="STRING" id="28189.CCYN74_210035"/>
<dbReference type="InterPro" id="IPR023997">
    <property type="entry name" value="TonB-dep_OMP_SusC/RagA_CS"/>
</dbReference>
<dbReference type="InterPro" id="IPR036942">
    <property type="entry name" value="Beta-barrel_TonB_sf"/>
</dbReference>
<keyword evidence="9" id="KW-0675">Receptor</keyword>
<proteinExistence type="inferred from homology"/>
<dbReference type="Gene3D" id="2.170.130.10">
    <property type="entry name" value="TonB-dependent receptor, plug domain"/>
    <property type="match status" value="1"/>
</dbReference>
<evidence type="ECO:0000256" key="5">
    <source>
        <dbReference type="ARBA" id="ARBA00023136"/>
    </source>
</evidence>
<evidence type="ECO:0000256" key="1">
    <source>
        <dbReference type="ARBA" id="ARBA00004571"/>
    </source>
</evidence>
<keyword evidence="10" id="KW-1185">Reference proteome</keyword>
<evidence type="ECO:0000256" key="3">
    <source>
        <dbReference type="ARBA" id="ARBA00022452"/>
    </source>
</evidence>
<evidence type="ECO:0000256" key="6">
    <source>
        <dbReference type="ARBA" id="ARBA00023237"/>
    </source>
</evidence>
<dbReference type="FunFam" id="2.170.130.10:FF:000009">
    <property type="entry name" value="SusC/RagA family TonB-linked outer membrane protein"/>
    <property type="match status" value="1"/>
</dbReference>
<dbReference type="Gene3D" id="2.60.40.1120">
    <property type="entry name" value="Carboxypeptidase-like, regulatory domain"/>
    <property type="match status" value="1"/>
</dbReference>
<protein>
    <submittedName>
        <fullName evidence="9">TonB-dependent receptor plug domain protein</fullName>
    </submittedName>
</protein>
<dbReference type="AlphaFoldDB" id="A0A0B7H5X9"/>
<reference evidence="10" key="1">
    <citation type="submission" date="2015-01" db="EMBL/GenBank/DDBJ databases">
        <authorList>
            <person name="MANFREDI Pablo"/>
        </authorList>
    </citation>
    <scope>NUCLEOTIDE SEQUENCE [LARGE SCALE GENOMIC DNA]</scope>
    <source>
        <strain evidence="10">Ccyn2B</strain>
    </source>
</reference>
<dbReference type="Pfam" id="PF13715">
    <property type="entry name" value="CarbopepD_reg_2"/>
    <property type="match status" value="1"/>
</dbReference>
<evidence type="ECO:0000313" key="10">
    <source>
        <dbReference type="Proteomes" id="UP000038055"/>
    </source>
</evidence>
<accession>A0A0B7H5X9</accession>
<organism evidence="9 10">
    <name type="scientific">Capnocytophaga cynodegmi</name>
    <dbReference type="NCBI Taxonomy" id="28189"/>
    <lineage>
        <taxon>Bacteria</taxon>
        <taxon>Pseudomonadati</taxon>
        <taxon>Bacteroidota</taxon>
        <taxon>Flavobacteriia</taxon>
        <taxon>Flavobacteriales</taxon>
        <taxon>Flavobacteriaceae</taxon>
        <taxon>Capnocytophaga</taxon>
    </lineage>
</organism>
<dbReference type="Proteomes" id="UP000038055">
    <property type="component" value="Unassembled WGS sequence"/>
</dbReference>
<dbReference type="Gene3D" id="2.40.170.20">
    <property type="entry name" value="TonB-dependent receptor, beta-barrel domain"/>
    <property type="match status" value="1"/>
</dbReference>
<keyword evidence="5 7" id="KW-0472">Membrane</keyword>
<comment type="subcellular location">
    <subcellularLocation>
        <location evidence="1 7">Cell outer membrane</location>
        <topology evidence="1 7">Multi-pass membrane protein</topology>
    </subcellularLocation>
</comment>
<dbReference type="NCBIfam" id="TIGR04056">
    <property type="entry name" value="OMP_RagA_SusC"/>
    <property type="match status" value="1"/>
</dbReference>
<name>A0A0B7H5X9_9FLAO</name>
<sequence>MESKTFFLMLSFWFSLLPIFAQEQITVSGVVREKQTNLPILGANVVVKGTSKGITTDFEGNYVLSNVPRNGVLIFSYIGMQTQEIAINGRSQIDVLLVEDIEQLKEVIVIGYGTAQKRDLTGSIVSIKADEIADRPSTNPLASVQGKIAGVQVVNTGRAGQDPEIRIRGTNSINGYTPLYVVDGLFTDNINYLNPSDIESMEVLKDPSSLAIFGVRGANGVIIITTKKAKKGQTVVNINSSLGLKTINDYIQMVDGAQFKELYTEQLLNQKAAPFDFSRWSANTNWQDEIFQKAWISNHNFSISGSSERNKFYLGAGYLKEEGSIKYEELSRITLNLNSEYNLTDFLRVGFHINGAKSLPPDAKGVSGALRAAPIAPVYDTSSGLLHTLPDFQRAQVWNPLIDVKTKANHNKAVNHRVAGNIYGEVDFLKNFSFKTTLSMDYRVGENRFFNPIIWVYNPDISDKERLSDYESISQSKATTTTAQSDYILTYKKQSKGHNLTAIAGITTNYIEHSSLSGERSQHFNDIIFSIPDNENKWWISSIDKTRSENGSSQYKRFTMSYLFRALYNYDNRYLLNASFRRDGASVFRKSGNTWDNFYSVGAGWVISQENFMKNQKAIDYLKVKGSWGVLGSQNTGGYNYPTHPILINSGSAVFGDRIITGYAPKYLVQNLGWEKTHAWEVGLEIRLLNNQLTLEPTYYNKNTKDLIVLLSGIAGANNALENLGEVQNKGWEISATWSRKKENSDFSYSISGNFTTIDNKVISLGRGPDDAIYAGSYDVARSLEGYPIGHFFGYKVAGVYQNYQDIATSPVNKLQTVAPGDLKFVDTNSDGEITPADREMIGNPTPDFTYGINLNVEYKNFDFGMEFMGVYGNEIYRGWGEVGYATLNYMSKRMGRWRGEGTSNWEPIIDPSRAINRMNSNYFIEDGSFFRIRNVQLGYTLPTQYSERFKLKKFRIFANIQNLKTWSKNTGYTPEIGGSALAFGIDTGTYPMPMIMTYGINITF</sequence>
<feature type="domain" description="TonB-dependent receptor plug" evidence="8">
    <location>
        <begin position="117"/>
        <end position="221"/>
    </location>
</feature>
<keyword evidence="6 7" id="KW-0998">Cell outer membrane</keyword>
<dbReference type="InterPro" id="IPR012910">
    <property type="entry name" value="Plug_dom"/>
</dbReference>
<dbReference type="InterPro" id="IPR023996">
    <property type="entry name" value="TonB-dep_OMP_SusC/RagA"/>
</dbReference>
<dbReference type="PROSITE" id="PS52016">
    <property type="entry name" value="TONB_DEPENDENT_REC_3"/>
    <property type="match status" value="1"/>
</dbReference>
<dbReference type="RefSeq" id="WP_041990542.1">
    <property type="nucleotide sequence ID" value="NZ_CDOD01000006.1"/>
</dbReference>
<dbReference type="SUPFAM" id="SSF56935">
    <property type="entry name" value="Porins"/>
    <property type="match status" value="1"/>
</dbReference>
<evidence type="ECO:0000256" key="2">
    <source>
        <dbReference type="ARBA" id="ARBA00022448"/>
    </source>
</evidence>
<dbReference type="GO" id="GO:0009279">
    <property type="term" value="C:cell outer membrane"/>
    <property type="evidence" value="ECO:0007669"/>
    <property type="project" value="UniProtKB-SubCell"/>
</dbReference>